<name>A0A8J6YY13_9RHOB</name>
<dbReference type="SUPFAM" id="SSF53613">
    <property type="entry name" value="Ribokinase-like"/>
    <property type="match status" value="1"/>
</dbReference>
<dbReference type="PROSITE" id="PS00583">
    <property type="entry name" value="PFKB_KINASES_1"/>
    <property type="match status" value="1"/>
</dbReference>
<evidence type="ECO:0000256" key="3">
    <source>
        <dbReference type="ARBA" id="ARBA00022741"/>
    </source>
</evidence>
<keyword evidence="5" id="KW-0067">ATP-binding</keyword>
<dbReference type="InterPro" id="IPR002173">
    <property type="entry name" value="Carboh/pur_kinase_PfkB_CS"/>
</dbReference>
<dbReference type="GO" id="GO:0005829">
    <property type="term" value="C:cytosol"/>
    <property type="evidence" value="ECO:0007669"/>
    <property type="project" value="TreeGrafter"/>
</dbReference>
<keyword evidence="3" id="KW-0547">Nucleotide-binding</keyword>
<keyword evidence="2 6" id="KW-0808">Transferase</keyword>
<evidence type="ECO:0000256" key="1">
    <source>
        <dbReference type="ARBA" id="ARBA00010688"/>
    </source>
</evidence>
<evidence type="ECO:0000256" key="2">
    <source>
        <dbReference type="ARBA" id="ARBA00022679"/>
    </source>
</evidence>
<feature type="domain" description="Carbohydrate kinase PfkB" evidence="7">
    <location>
        <begin position="23"/>
        <end position="302"/>
    </location>
</feature>
<dbReference type="GO" id="GO:0003872">
    <property type="term" value="F:6-phosphofructokinase activity"/>
    <property type="evidence" value="ECO:0007669"/>
    <property type="project" value="TreeGrafter"/>
</dbReference>
<evidence type="ECO:0000259" key="7">
    <source>
        <dbReference type="Pfam" id="PF00294"/>
    </source>
</evidence>
<comment type="similarity">
    <text evidence="1 6">Belongs to the carbohydrate kinase PfkB family.</text>
</comment>
<dbReference type="InterPro" id="IPR011611">
    <property type="entry name" value="PfkB_dom"/>
</dbReference>
<dbReference type="Proteomes" id="UP000609121">
    <property type="component" value="Unassembled WGS sequence"/>
</dbReference>
<evidence type="ECO:0000256" key="4">
    <source>
        <dbReference type="ARBA" id="ARBA00022777"/>
    </source>
</evidence>
<organism evidence="8 9">
    <name type="scientific">Mangrovicoccus algicola</name>
    <dbReference type="NCBI Taxonomy" id="2771008"/>
    <lineage>
        <taxon>Bacteria</taxon>
        <taxon>Pseudomonadati</taxon>
        <taxon>Pseudomonadota</taxon>
        <taxon>Alphaproteobacteria</taxon>
        <taxon>Rhodobacterales</taxon>
        <taxon>Paracoccaceae</taxon>
        <taxon>Mangrovicoccus</taxon>
    </lineage>
</organism>
<dbReference type="NCBIfam" id="TIGR03168">
    <property type="entry name" value="1-PFK"/>
    <property type="match status" value="1"/>
</dbReference>
<keyword evidence="9" id="KW-1185">Reference proteome</keyword>
<dbReference type="GO" id="GO:0005524">
    <property type="term" value="F:ATP binding"/>
    <property type="evidence" value="ECO:0007669"/>
    <property type="project" value="UniProtKB-KW"/>
</dbReference>
<comment type="caution">
    <text evidence="8">The sequence shown here is derived from an EMBL/GenBank/DDBJ whole genome shotgun (WGS) entry which is preliminary data.</text>
</comment>
<keyword evidence="4 8" id="KW-0418">Kinase</keyword>
<dbReference type="RefSeq" id="WP_193185355.1">
    <property type="nucleotide sequence ID" value="NZ_JACVXA010000066.1"/>
</dbReference>
<sequence>MDQSDIFTVTLNPALDVASSATDIRPGPKLRCTAPRLDPGGGGINVSRAIRTLGGRSLPLVALGGATGSQLAGLLAEEGIEPVVIDAPGETRHSLAVTDRRTGLQFRFVLPGPVWQEAPTAAALETAAAMTGPGAWMVLSGSQPPGVPAGFSRDLAARLAARGAHLAVDTSGEALAAMVAPDAGGTAPRLLRCDNAEASELAGERLSGVQAAAGFAARLVDQGVADAVMIACGADGSVLAEPGGMSWCRAARVPVVSKIGAGDSFMGAAILTLARGGTMAEALHHGTAAACAAVMTPATRLCTAEDTARLLPECQLRRLGAPR</sequence>
<proteinExistence type="inferred from homology"/>
<dbReference type="InterPro" id="IPR029056">
    <property type="entry name" value="Ribokinase-like"/>
</dbReference>
<dbReference type="InterPro" id="IPR017583">
    <property type="entry name" value="Tagatose/fructose_Pkinase"/>
</dbReference>
<dbReference type="PANTHER" id="PTHR46566">
    <property type="entry name" value="1-PHOSPHOFRUCTOKINASE-RELATED"/>
    <property type="match status" value="1"/>
</dbReference>
<gene>
    <name evidence="8" type="ORF">ICN82_17445</name>
</gene>
<accession>A0A8J6YY13</accession>
<dbReference type="AlphaFoldDB" id="A0A8J6YY13"/>
<evidence type="ECO:0000313" key="8">
    <source>
        <dbReference type="EMBL" id="MBE3639992.1"/>
    </source>
</evidence>
<evidence type="ECO:0000256" key="6">
    <source>
        <dbReference type="PIRNR" id="PIRNR000535"/>
    </source>
</evidence>
<evidence type="ECO:0000256" key="5">
    <source>
        <dbReference type="ARBA" id="ARBA00022840"/>
    </source>
</evidence>
<protein>
    <recommendedName>
        <fullName evidence="6">Phosphofructokinase</fullName>
    </recommendedName>
</protein>
<dbReference type="PANTHER" id="PTHR46566:SF2">
    <property type="entry name" value="ATP-DEPENDENT 6-PHOSPHOFRUCTOKINASE ISOZYME 2"/>
    <property type="match status" value="1"/>
</dbReference>
<dbReference type="EMBL" id="JACVXA010000066">
    <property type="protein sequence ID" value="MBE3639992.1"/>
    <property type="molecule type" value="Genomic_DNA"/>
</dbReference>
<reference evidence="8" key="1">
    <citation type="submission" date="2020-09" db="EMBL/GenBank/DDBJ databases">
        <title>A novel bacterium of genus Mangrovicoccus, isolated from South China Sea.</title>
        <authorList>
            <person name="Huang H."/>
            <person name="Mo K."/>
            <person name="Hu Y."/>
        </authorList>
    </citation>
    <scope>NUCLEOTIDE SEQUENCE</scope>
    <source>
        <strain evidence="8">HB182678</strain>
    </source>
</reference>
<dbReference type="PIRSF" id="PIRSF000535">
    <property type="entry name" value="1PFK/6PFK/LacC"/>
    <property type="match status" value="1"/>
</dbReference>
<dbReference type="Pfam" id="PF00294">
    <property type="entry name" value="PfkB"/>
    <property type="match status" value="1"/>
</dbReference>
<dbReference type="Gene3D" id="3.40.1190.20">
    <property type="match status" value="1"/>
</dbReference>
<evidence type="ECO:0000313" key="9">
    <source>
        <dbReference type="Proteomes" id="UP000609121"/>
    </source>
</evidence>